<keyword evidence="3" id="KW-1185">Reference proteome</keyword>
<dbReference type="Proteomes" id="UP000470384">
    <property type="component" value="Unassembled WGS sequence"/>
</dbReference>
<accession>A0A845QEV6</accession>
<evidence type="ECO:0008006" key="4">
    <source>
        <dbReference type="Google" id="ProtNLM"/>
    </source>
</evidence>
<evidence type="ECO:0000313" key="3">
    <source>
        <dbReference type="Proteomes" id="UP000470384"/>
    </source>
</evidence>
<comment type="caution">
    <text evidence="2">The sequence shown here is derived from an EMBL/GenBank/DDBJ whole genome shotgun (WGS) entry which is preliminary data.</text>
</comment>
<feature type="chain" id="PRO_5032560626" description="DUF4189 domain-containing protein" evidence="1">
    <location>
        <begin position="26"/>
        <end position="155"/>
    </location>
</feature>
<proteinExistence type="predicted"/>
<feature type="signal peptide" evidence="1">
    <location>
        <begin position="1"/>
        <end position="25"/>
    </location>
</feature>
<evidence type="ECO:0000313" key="2">
    <source>
        <dbReference type="EMBL" id="NBG96969.1"/>
    </source>
</evidence>
<dbReference type="RefSeq" id="WP_160588960.1">
    <property type="nucleotide sequence ID" value="NZ_BMHN01000001.1"/>
</dbReference>
<name>A0A845QEV6_9HYPH</name>
<evidence type="ECO:0000256" key="1">
    <source>
        <dbReference type="SAM" id="SignalP"/>
    </source>
</evidence>
<dbReference type="EMBL" id="WXYQ01000013">
    <property type="protein sequence ID" value="NBG96969.1"/>
    <property type="molecule type" value="Genomic_DNA"/>
</dbReference>
<reference evidence="2 3" key="1">
    <citation type="journal article" date="2016" name="Int. J. Syst. Evol. Microbiol.">
        <title>Pyruvatibacter mobilis gen. nov., sp. nov., a marine bacterium from the culture broth of Picochlorum sp. 122.</title>
        <authorList>
            <person name="Wang G."/>
            <person name="Tang M."/>
            <person name="Wu H."/>
            <person name="Dai S."/>
            <person name="Li T."/>
            <person name="Chen C."/>
            <person name="He H."/>
            <person name="Fan J."/>
            <person name="Xiang W."/>
            <person name="Li X."/>
        </authorList>
    </citation>
    <scope>NUCLEOTIDE SEQUENCE [LARGE SCALE GENOMIC DNA]</scope>
    <source>
        <strain evidence="2 3">GYP-11</strain>
    </source>
</reference>
<dbReference type="GeneID" id="300653984"/>
<organism evidence="2 3">
    <name type="scientific">Pyruvatibacter mobilis</name>
    <dbReference type="NCBI Taxonomy" id="1712261"/>
    <lineage>
        <taxon>Bacteria</taxon>
        <taxon>Pseudomonadati</taxon>
        <taxon>Pseudomonadota</taxon>
        <taxon>Alphaproteobacteria</taxon>
        <taxon>Hyphomicrobiales</taxon>
        <taxon>Parvibaculaceae</taxon>
        <taxon>Pyruvatibacter</taxon>
    </lineage>
</organism>
<keyword evidence="1" id="KW-0732">Signal</keyword>
<sequence length="155" mass="16184">MIRTISFHFFAAVILLVAAVSSVRADPAGPGYAAVYAPEAAFEECRGATAADAMTCAAKACAAAVGSADDCYTLVACDAGGWAAIMGVMLEEIHFTTASCGAPTREAAIEEMKARCAGYLPHMKECWLSRVIPLHGDEDAAEAVEISWSKADFEG</sequence>
<protein>
    <recommendedName>
        <fullName evidence="4">DUF4189 domain-containing protein</fullName>
    </recommendedName>
</protein>
<gene>
    <name evidence="2" type="ORF">GTQ45_14625</name>
</gene>
<dbReference type="AlphaFoldDB" id="A0A845QEV6"/>
<dbReference type="OrthoDB" id="9927421at2"/>